<protein>
    <submittedName>
        <fullName evidence="1">Uncharacterized protein</fullName>
    </submittedName>
</protein>
<reference evidence="1 2" key="1">
    <citation type="submission" date="2015-09" db="EMBL/GenBank/DDBJ databases">
        <title>Trachymyrmex zeteki WGS genome.</title>
        <authorList>
            <person name="Nygaard S."/>
            <person name="Hu H."/>
            <person name="Boomsma J."/>
            <person name="Zhang G."/>
        </authorList>
    </citation>
    <scope>NUCLEOTIDE SEQUENCE [LARGE SCALE GENOMIC DNA]</scope>
    <source>
        <strain evidence="1">Tzet28-1</strain>
        <tissue evidence="1">Whole body</tissue>
    </source>
</reference>
<proteinExistence type="predicted"/>
<evidence type="ECO:0000313" key="1">
    <source>
        <dbReference type="EMBL" id="KYQ47268.1"/>
    </source>
</evidence>
<dbReference type="EMBL" id="KQ983119">
    <property type="protein sequence ID" value="KYQ47268.1"/>
    <property type="molecule type" value="Genomic_DNA"/>
</dbReference>
<dbReference type="AlphaFoldDB" id="A0A151WHI0"/>
<evidence type="ECO:0000313" key="2">
    <source>
        <dbReference type="Proteomes" id="UP000075809"/>
    </source>
</evidence>
<accession>A0A151WHI0</accession>
<sequence>MNGARGFNNYEVPLITRISIILIPIIFAPDEEINNGDGEDNEKYSTIAPKYQQHNVGGLHELQRRELYEWYFAVRHDYRWQYRKFVVYVWGDLYNHKESPDSRKSVIWHRQSNSELTSAGESSQTLTR</sequence>
<dbReference type="Proteomes" id="UP000075809">
    <property type="component" value="Unassembled WGS sequence"/>
</dbReference>
<gene>
    <name evidence="1" type="ORF">ALC60_13716</name>
</gene>
<name>A0A151WHI0_9HYME</name>
<keyword evidence="2" id="KW-1185">Reference proteome</keyword>
<organism evidence="1 2">
    <name type="scientific">Mycetomoellerius zeteki</name>
    <dbReference type="NCBI Taxonomy" id="64791"/>
    <lineage>
        <taxon>Eukaryota</taxon>
        <taxon>Metazoa</taxon>
        <taxon>Ecdysozoa</taxon>
        <taxon>Arthropoda</taxon>
        <taxon>Hexapoda</taxon>
        <taxon>Insecta</taxon>
        <taxon>Pterygota</taxon>
        <taxon>Neoptera</taxon>
        <taxon>Endopterygota</taxon>
        <taxon>Hymenoptera</taxon>
        <taxon>Apocrita</taxon>
        <taxon>Aculeata</taxon>
        <taxon>Formicoidea</taxon>
        <taxon>Formicidae</taxon>
        <taxon>Myrmicinae</taxon>
        <taxon>Mycetomoellerius</taxon>
    </lineage>
</organism>